<dbReference type="AlphaFoldDB" id="A0A7W3MTQ7"/>
<dbReference type="PROSITE" id="PS51318">
    <property type="entry name" value="TAT"/>
    <property type="match status" value="1"/>
</dbReference>
<evidence type="ECO:0000259" key="1">
    <source>
        <dbReference type="PROSITE" id="PS50234"/>
    </source>
</evidence>
<protein>
    <recommendedName>
        <fullName evidence="1">VWFA domain-containing protein</fullName>
    </recommendedName>
</protein>
<comment type="caution">
    <text evidence="2">The sequence shown here is derived from an EMBL/GenBank/DDBJ whole genome shotgun (WGS) entry which is preliminary data.</text>
</comment>
<dbReference type="Proteomes" id="UP000539313">
    <property type="component" value="Unassembled WGS sequence"/>
</dbReference>
<accession>A0A7W3MTQ7</accession>
<dbReference type="InterPro" id="IPR006311">
    <property type="entry name" value="TAT_signal"/>
</dbReference>
<dbReference type="InterPro" id="IPR036465">
    <property type="entry name" value="vWFA_dom_sf"/>
</dbReference>
<dbReference type="Pfam" id="PF13531">
    <property type="entry name" value="SBP_bac_11"/>
    <property type="match status" value="1"/>
</dbReference>
<dbReference type="PROSITE" id="PS51257">
    <property type="entry name" value="PROKAR_LIPOPROTEIN"/>
    <property type="match status" value="1"/>
</dbReference>
<dbReference type="SMART" id="SM00327">
    <property type="entry name" value="VWA"/>
    <property type="match status" value="1"/>
</dbReference>
<dbReference type="Pfam" id="PF00092">
    <property type="entry name" value="VWA"/>
    <property type="match status" value="1"/>
</dbReference>
<proteinExistence type="predicted"/>
<dbReference type="InterPro" id="IPR002035">
    <property type="entry name" value="VWF_A"/>
</dbReference>
<evidence type="ECO:0000313" key="3">
    <source>
        <dbReference type="Proteomes" id="UP000539313"/>
    </source>
</evidence>
<dbReference type="Gene3D" id="3.40.50.410">
    <property type="entry name" value="von Willebrand factor, type A domain"/>
    <property type="match status" value="1"/>
</dbReference>
<dbReference type="PROSITE" id="PS50234">
    <property type="entry name" value="VWFA"/>
    <property type="match status" value="1"/>
</dbReference>
<sequence length="546" mass="58432">MSGRHSTRPGRPGRRNLTAVAAATVATALIGAGCYAFAGSFGCAARGTVDLHVAVAPEIEPAIRPAADRFTGERHVAGGKCVRAVVTTAEPAAVAAMLSGTGSSQVLERKPDVWIPDSSLWSAAAPGGEARMPQPGFSIAQSPIVAGVPVSAKGRPTAGSPPKWLELLAGKHPKARVTDPGRSAAGMGLLMIVRTLLAEDPAATEKFTGIVRGAREGVVQDTRTLFSGPRGRLVIASEQAVRSHNRDRPAEPLEVVWPADGTLALDYPYTVVADAEDRTEAARLLEREIRTERTRAALRGLGFRTGRPDTEGIRLLPDPEPSEVRATLQAWAKLSLTSRMLSVLDVSGSMAAKVPGSGGKTRMQVLAQAAQLGLSYQPDDTELGQWVFSTRMDGRRDWRQTVELGPLGERTGSVTRRQRILSSLSSLRPKPDGDTGLYDSVIAAVEYMRETYKPDMVNTVLLMTDGRNDDADGPTLEQTLRRLREGADPARPVQVVIIGFGDEVDRNELNRIARATGGSVHIAHTAKDMERIFLAGTSRRICSPRC</sequence>
<keyword evidence="3" id="KW-1185">Reference proteome</keyword>
<dbReference type="EMBL" id="JACJII010000001">
    <property type="protein sequence ID" value="MBA9001721.1"/>
    <property type="molecule type" value="Genomic_DNA"/>
</dbReference>
<gene>
    <name evidence="2" type="ORF">HNR21_000603</name>
</gene>
<name>A0A7W3MTQ7_9ACTN</name>
<evidence type="ECO:0000313" key="2">
    <source>
        <dbReference type="EMBL" id="MBA9001721.1"/>
    </source>
</evidence>
<reference evidence="2 3" key="1">
    <citation type="submission" date="2020-08" db="EMBL/GenBank/DDBJ databases">
        <title>Sequencing the genomes of 1000 actinobacteria strains.</title>
        <authorList>
            <person name="Klenk H.-P."/>
        </authorList>
    </citation>
    <scope>NUCLEOTIDE SEQUENCE [LARGE SCALE GENOMIC DNA]</scope>
    <source>
        <strain evidence="2 3">DSM 45823</strain>
    </source>
</reference>
<dbReference type="RefSeq" id="WP_182703941.1">
    <property type="nucleotide sequence ID" value="NZ_JACJII010000001.1"/>
</dbReference>
<organism evidence="2 3">
    <name type="scientific">Thermomonospora cellulosilytica</name>
    <dbReference type="NCBI Taxonomy" id="1411118"/>
    <lineage>
        <taxon>Bacteria</taxon>
        <taxon>Bacillati</taxon>
        <taxon>Actinomycetota</taxon>
        <taxon>Actinomycetes</taxon>
        <taxon>Streptosporangiales</taxon>
        <taxon>Thermomonosporaceae</taxon>
        <taxon>Thermomonospora</taxon>
    </lineage>
</organism>
<feature type="domain" description="VWFA" evidence="1">
    <location>
        <begin position="339"/>
        <end position="541"/>
    </location>
</feature>
<dbReference type="SUPFAM" id="SSF53850">
    <property type="entry name" value="Periplasmic binding protein-like II"/>
    <property type="match status" value="1"/>
</dbReference>
<dbReference type="SUPFAM" id="SSF53300">
    <property type="entry name" value="vWA-like"/>
    <property type="match status" value="1"/>
</dbReference>